<dbReference type="Proteomes" id="UP000197783">
    <property type="component" value="Unassembled WGS sequence"/>
</dbReference>
<dbReference type="EMBL" id="NBBJ01000004">
    <property type="protein sequence ID" value="OWK29178.1"/>
    <property type="molecule type" value="Genomic_DNA"/>
</dbReference>
<dbReference type="InterPro" id="IPR036188">
    <property type="entry name" value="FAD/NAD-bd_sf"/>
</dbReference>
<dbReference type="NCBIfam" id="TIGR01789">
    <property type="entry name" value="lycopene_cycl"/>
    <property type="match status" value="1"/>
</dbReference>
<comment type="caution">
    <text evidence="2">The sequence shown here is derived from an EMBL/GenBank/DDBJ whole genome shotgun (WGS) entry which is preliminary data.</text>
</comment>
<dbReference type="InterPro" id="IPR008461">
    <property type="entry name" value="CrtY"/>
</dbReference>
<dbReference type="AlphaFoldDB" id="A0A245ZHG9"/>
<gene>
    <name evidence="2" type="ORF">SPMU_27050</name>
</gene>
<dbReference type="NCBIfam" id="TIGR01790">
    <property type="entry name" value="carotene-cycl"/>
    <property type="match status" value="1"/>
</dbReference>
<dbReference type="OrthoDB" id="5793379at2"/>
<evidence type="ECO:0000313" key="2">
    <source>
        <dbReference type="EMBL" id="OWK29178.1"/>
    </source>
</evidence>
<sequence>MPVTHECDLAIVGGGLAGGLIALALAARRPDLDVRIVDSGDSLGGNHIWSFFDADVAKDDRWLLSPLVCHAWPAYDVSFPAHARTINQPYYSIESERFDEVVRKALPAEAIMPGRKVLACSPTAVVLADGDRIEAKGVIDARGAGDLSMLDVGWQKFVGRTLDIPAGHGIDRPTVMDATVAQHDGYRFVYLLPFSPTRLFVEDTYYSDGPSLNVRALNHRIDVYATARGWEVATGANDLREERGALPVVIGGDFEGYWRWGGAKVAKAGARAGLFHPTTGYSLPDAVRLAVRIAQASDLSGEGLHDLTYDYARERWEERRFYRMLDAMLFRAADPDARYKVLERFYRLHPNLIARFYAARSTTKDKLRVLSGRPPVPLFRALRVIRNLS</sequence>
<evidence type="ECO:0000313" key="3">
    <source>
        <dbReference type="Proteomes" id="UP000197783"/>
    </source>
</evidence>
<accession>A0A245ZHG9</accession>
<dbReference type="GO" id="GO:0045436">
    <property type="term" value="F:lycopene beta cyclase activity"/>
    <property type="evidence" value="ECO:0007669"/>
    <property type="project" value="InterPro"/>
</dbReference>
<proteinExistence type="inferred from homology"/>
<dbReference type="GO" id="GO:0016117">
    <property type="term" value="P:carotenoid biosynthetic process"/>
    <property type="evidence" value="ECO:0007669"/>
    <property type="project" value="InterPro"/>
</dbReference>
<dbReference type="GO" id="GO:0016705">
    <property type="term" value="F:oxidoreductase activity, acting on paired donors, with incorporation or reduction of molecular oxygen"/>
    <property type="evidence" value="ECO:0007669"/>
    <property type="project" value="InterPro"/>
</dbReference>
<dbReference type="InterPro" id="IPR010108">
    <property type="entry name" value="Lycopene_cyclase_b/e"/>
</dbReference>
<organism evidence="2 3">
    <name type="scientific">Sphingomonas mucosissima</name>
    <dbReference type="NCBI Taxonomy" id="370959"/>
    <lineage>
        <taxon>Bacteria</taxon>
        <taxon>Pseudomonadati</taxon>
        <taxon>Pseudomonadota</taxon>
        <taxon>Alphaproteobacteria</taxon>
        <taxon>Sphingomonadales</taxon>
        <taxon>Sphingomonadaceae</taxon>
        <taxon>Sphingomonas</taxon>
    </lineage>
</organism>
<dbReference type="SUPFAM" id="SSF51905">
    <property type="entry name" value="FAD/NAD(P)-binding domain"/>
    <property type="match status" value="1"/>
</dbReference>
<dbReference type="Gene3D" id="3.50.50.60">
    <property type="entry name" value="FAD/NAD(P)-binding domain"/>
    <property type="match status" value="1"/>
</dbReference>
<name>A0A245ZHG9_9SPHN</name>
<keyword evidence="3" id="KW-1185">Reference proteome</keyword>
<comment type="similarity">
    <text evidence="1">Belongs to the lycopene cyclase family.</text>
</comment>
<reference evidence="2 3" key="1">
    <citation type="submission" date="2017-03" db="EMBL/GenBank/DDBJ databases">
        <title>Genome sequence of Sphingomonas mucosissima DSM 17494.</title>
        <authorList>
            <person name="Poehlein A."/>
            <person name="Wuebbeler J.H."/>
            <person name="Steinbuechel A."/>
            <person name="Daniel R."/>
        </authorList>
    </citation>
    <scope>NUCLEOTIDE SEQUENCE [LARGE SCALE GENOMIC DNA]</scope>
    <source>
        <strain evidence="2 3">DSM 17494</strain>
    </source>
</reference>
<dbReference type="Pfam" id="PF05834">
    <property type="entry name" value="Lycopene_cycl"/>
    <property type="match status" value="1"/>
</dbReference>
<dbReference type="RefSeq" id="WP_088334373.1">
    <property type="nucleotide sequence ID" value="NZ_NBBJ01000004.1"/>
</dbReference>
<evidence type="ECO:0000256" key="1">
    <source>
        <dbReference type="ARBA" id="ARBA00006599"/>
    </source>
</evidence>
<protein>
    <submittedName>
        <fullName evidence="2">Lycopene cyclase protein</fullName>
    </submittedName>
</protein>